<protein>
    <recommendedName>
        <fullName evidence="2">MATA-HMG</fullName>
    </recommendedName>
</protein>
<sequence length="54" mass="6229">MKDISSMVSQSWEQEPEEIKNYKRLANNKINGILLQNLIASNELSLNILNEQLL</sequence>
<gene>
    <name evidence="1" type="ORF">GLOINDRAFT_33633</name>
</gene>
<dbReference type="EMBL" id="KI291068">
    <property type="protein sequence ID" value="ESA06841.1"/>
    <property type="molecule type" value="Genomic_DNA"/>
</dbReference>
<evidence type="ECO:0008006" key="2">
    <source>
        <dbReference type="Google" id="ProtNLM"/>
    </source>
</evidence>
<organism evidence="1">
    <name type="scientific">Rhizophagus irregularis (strain DAOM 181602 / DAOM 197198 / MUCL 43194)</name>
    <name type="common">Arbuscular mycorrhizal fungus</name>
    <name type="synonym">Glomus intraradices</name>
    <dbReference type="NCBI Taxonomy" id="747089"/>
    <lineage>
        <taxon>Eukaryota</taxon>
        <taxon>Fungi</taxon>
        <taxon>Fungi incertae sedis</taxon>
        <taxon>Mucoromycota</taxon>
        <taxon>Glomeromycotina</taxon>
        <taxon>Glomeromycetes</taxon>
        <taxon>Glomerales</taxon>
        <taxon>Glomeraceae</taxon>
        <taxon>Rhizophagus</taxon>
    </lineage>
</organism>
<evidence type="ECO:0000313" key="1">
    <source>
        <dbReference type="EMBL" id="ESA06841.1"/>
    </source>
</evidence>
<proteinExistence type="predicted"/>
<accession>U9TU05</accession>
<dbReference type="AlphaFoldDB" id="U9TU05"/>
<dbReference type="HOGENOM" id="CLU_3051549_0_0_1"/>
<reference evidence="1" key="1">
    <citation type="submission" date="2013-07" db="EMBL/GenBank/DDBJ databases">
        <title>The genome of an arbuscular mycorrhizal fungus provides insights into the evolution of the oldest plant symbiosis.</title>
        <authorList>
            <consortium name="DOE Joint Genome Institute"/>
            <person name="Tisserant E."/>
            <person name="Malbreil M."/>
            <person name="Kuo A."/>
            <person name="Kohler A."/>
            <person name="Symeonidi A."/>
            <person name="Balestrini R."/>
            <person name="Charron P."/>
            <person name="Duensing N."/>
            <person name="Frei-dit-Frey N."/>
            <person name="Gianinazzi-Pearson V."/>
            <person name="Gilbert B."/>
            <person name="Handa Y."/>
            <person name="Hijri M."/>
            <person name="Kaul R."/>
            <person name="Kawaguchi M."/>
            <person name="Krajinski F."/>
            <person name="Lammers P."/>
            <person name="Lapierre D."/>
            <person name="Masclaux F.G."/>
            <person name="Murat C."/>
            <person name="Morin E."/>
            <person name="Ndikumana S."/>
            <person name="Pagni M."/>
            <person name="Petitpierre D."/>
            <person name="Requena N."/>
            <person name="Rosikiewicz P."/>
            <person name="Riley R."/>
            <person name="Saito K."/>
            <person name="San Clemente H."/>
            <person name="Shapiro H."/>
            <person name="van Tuinen D."/>
            <person name="Becard G."/>
            <person name="Bonfante P."/>
            <person name="Paszkowski U."/>
            <person name="Shachar-Hill Y."/>
            <person name="Young J.P."/>
            <person name="Sanders I.R."/>
            <person name="Henrissat B."/>
            <person name="Rensing S.A."/>
            <person name="Grigoriev I.V."/>
            <person name="Corradi N."/>
            <person name="Roux C."/>
            <person name="Martin F."/>
        </authorList>
    </citation>
    <scope>NUCLEOTIDE SEQUENCE</scope>
    <source>
        <strain evidence="1">DAOM 197198</strain>
    </source>
</reference>
<name>U9TU05_RHIID</name>